<evidence type="ECO:0000313" key="2">
    <source>
        <dbReference type="Proteomes" id="UP000827409"/>
    </source>
</evidence>
<accession>A0AAE7S1N1</accession>
<gene>
    <name evidence="1" type="primary">gp_26687</name>
</gene>
<dbReference type="KEGG" id="vg:75690927"/>
<dbReference type="RefSeq" id="YP_010360119.1">
    <property type="nucleotide sequence ID" value="NC_062780.1"/>
</dbReference>
<sequence length="67" mass="7938">MLCEIISETKGKIISLPVSTDINVSRDDYIEINNVRYVVRRKEYILKTENDPTQRQIHITRIVIYVM</sequence>
<protein>
    <submittedName>
        <fullName evidence="1">Uncharacterized protein</fullName>
    </submittedName>
</protein>
<name>A0AAE7S1N1_9CAUD</name>
<keyword evidence="2" id="KW-1185">Reference proteome</keyword>
<proteinExistence type="predicted"/>
<evidence type="ECO:0000313" key="1">
    <source>
        <dbReference type="EMBL" id="QWM90547.1"/>
    </source>
</evidence>
<reference evidence="1 2" key="1">
    <citation type="submission" date="2021-04" db="EMBL/GenBank/DDBJ databases">
        <authorList>
            <person name="Shkoporov A.N."/>
            <person name="Stockdale S.R."/>
            <person name="Guerin E."/>
            <person name="Ross R.P."/>
            <person name="Hill C."/>
        </authorList>
    </citation>
    <scope>NUCLEOTIDE SEQUENCE [LARGE SCALE GENOMIC DNA]</scope>
    <source>
        <strain evidence="2">cr13_1</strain>
    </source>
</reference>
<dbReference type="EMBL" id="MZ130490">
    <property type="protein sequence ID" value="QWM90547.1"/>
    <property type="molecule type" value="Genomic_DNA"/>
</dbReference>
<dbReference type="GeneID" id="75690927"/>
<dbReference type="Proteomes" id="UP000827409">
    <property type="component" value="Segment"/>
</dbReference>
<organism evidence="1 2">
    <name type="scientific">uncultured phage cr13_1</name>
    <dbReference type="NCBI Taxonomy" id="2986396"/>
    <lineage>
        <taxon>Viruses</taxon>
        <taxon>Duplodnaviria</taxon>
        <taxon>Heunggongvirae</taxon>
        <taxon>Uroviricota</taxon>
        <taxon>Caudoviricetes</taxon>
        <taxon>Crassvirales</taxon>
        <taxon>Crevaviridae</taxon>
        <taxon>Doltivirinae</taxon>
        <taxon>Kingevirus</taxon>
        <taxon>Kingevirus communis</taxon>
    </lineage>
</organism>